<evidence type="ECO:0000313" key="32">
    <source>
        <dbReference type="EnsemblPlants" id="OPUNC02G21960.1"/>
    </source>
</evidence>
<dbReference type="Pfam" id="PF13855">
    <property type="entry name" value="LRR_8"/>
    <property type="match status" value="2"/>
</dbReference>
<dbReference type="FunFam" id="1.10.510.10:FF:000358">
    <property type="entry name" value="Putative leucine-rich repeat receptor-like serine/threonine-protein kinase"/>
    <property type="match status" value="1"/>
</dbReference>
<feature type="transmembrane region" description="Helical" evidence="29">
    <location>
        <begin position="621"/>
        <end position="642"/>
    </location>
</feature>
<comment type="cofactor">
    <cofactor evidence="2">
        <name>Mg(2+)</name>
        <dbReference type="ChEBI" id="CHEBI:18420"/>
    </cofactor>
</comment>
<dbReference type="SUPFAM" id="SSF52058">
    <property type="entry name" value="L domain-like"/>
    <property type="match status" value="2"/>
</dbReference>
<dbReference type="InterPro" id="IPR013210">
    <property type="entry name" value="LRR_N_plant-typ"/>
</dbReference>
<sequence>MLILQVLLLLFYGVGSISCSTVPDNKTDMLSLLGFKEAVINDPSGVLSNWNTSILFCSWKGVSCSPKHPGRVTVLNLAGQGLSGSIAASVGNLTFVRTLDLSNNNFSGQMPHLGNLQKMQVLNLSHNSLDGIIPDTLTNCSNLKELHLHTNFLNGAIPTKIGLLTNLVNLRLSHNNLTGFIPRSLGNITFLHQIQIQANQLGGSIPYEVGQFSNISFLVLGENKLSGNIPENLFNLSSLQVLELRANLLGGTLPTNMGDHLTYLQYLYLGHNMLEGHIPSSLGNASMLEAIVLQSNNFTGRIPTSLGKLSNLSNLDLELNMLEAKDTEGWKFLDALTNCTALEVLALAANQLQGFMPNSIGSLPGTLQIIMLGGNKLSGIVPPSVGNLSRLIQLTLDENSLTGTIGQWIGNLKHLQSLYLRKNKFSGSIPLSIGNLTQLTELYLDNNAFGGRIPPFTGNSPLLLKLDLSYNSLQGTIPLEISNLRQLIYLKLASNKLTGRIPDALGMCQNLVTIQMDQNFLIGTIPIFLGELQSLRMLNLSHNNLSGNIPAILGHLTLLNNLDLSYNNLQGEIPMDGIFGNATSVYLEGNQGLCGGVMDLHMQSCPQVSHRMERKINLARLLIPIFGFMSLIMLVCIILHVAKTSRQTYILLLSFGKQFPRVSYKDLARATGNFSESNLIGRGSYGSVYRAKLTQAKIQVAIKVFDLEERYADKSFVSECEVLRSIRHRNLLHILTACSTIDNSGNAFKALIYEYMPNGNLDMWLHKKFASVASKCLNFAQRVSIAVDIANALSYLHNECERSIVHCDLKPTNILLDDDMNAYLGDFGISSLSLDPRFASPEHFSPNSSIRLKGTIGYIAPEYAQCAHPSTYGDVYSFGIVLLETLTGKRPTDPMFENELNIVNFVEKNFPEQIPQIIDAQLQEERKGFNQERIEQEDRFYKCMLSCKLLFLALIRSQENE</sequence>
<dbReference type="InterPro" id="IPR017441">
    <property type="entry name" value="Protein_kinase_ATP_BS"/>
</dbReference>
<dbReference type="EnsemblPlants" id="OPUNC02G21960.1">
    <property type="protein sequence ID" value="OPUNC02G21960.1"/>
    <property type="gene ID" value="OPUNC02G21960"/>
</dbReference>
<evidence type="ECO:0000256" key="2">
    <source>
        <dbReference type="ARBA" id="ARBA00001946"/>
    </source>
</evidence>
<dbReference type="FunFam" id="3.80.10.10:FF:000383">
    <property type="entry name" value="Leucine-rich repeat receptor protein kinase EMS1"/>
    <property type="match status" value="1"/>
</dbReference>
<dbReference type="Pfam" id="PF00069">
    <property type="entry name" value="Pkinase"/>
    <property type="match status" value="1"/>
</dbReference>
<evidence type="ECO:0000256" key="29">
    <source>
        <dbReference type="SAM" id="Phobius"/>
    </source>
</evidence>
<keyword evidence="13 30" id="KW-0732">Signal</keyword>
<evidence type="ECO:0000256" key="17">
    <source>
        <dbReference type="ARBA" id="ARBA00022824"/>
    </source>
</evidence>
<dbReference type="SMART" id="SM00369">
    <property type="entry name" value="LRR_TYP"/>
    <property type="match status" value="9"/>
</dbReference>
<evidence type="ECO:0000256" key="12">
    <source>
        <dbReference type="ARBA" id="ARBA00022692"/>
    </source>
</evidence>
<evidence type="ECO:0000256" key="23">
    <source>
        <dbReference type="ARBA" id="ARBA00047899"/>
    </source>
</evidence>
<evidence type="ECO:0000256" key="13">
    <source>
        <dbReference type="ARBA" id="ARBA00022729"/>
    </source>
</evidence>
<evidence type="ECO:0000256" key="8">
    <source>
        <dbReference type="ARBA" id="ARBA00022527"/>
    </source>
</evidence>
<comment type="catalytic activity">
    <reaction evidence="23">
        <text>L-threonyl-[protein] + ATP = O-phospho-L-threonyl-[protein] + ADP + H(+)</text>
        <dbReference type="Rhea" id="RHEA:46608"/>
        <dbReference type="Rhea" id="RHEA-COMP:11060"/>
        <dbReference type="Rhea" id="RHEA-COMP:11605"/>
        <dbReference type="ChEBI" id="CHEBI:15378"/>
        <dbReference type="ChEBI" id="CHEBI:30013"/>
        <dbReference type="ChEBI" id="CHEBI:30616"/>
        <dbReference type="ChEBI" id="CHEBI:61977"/>
        <dbReference type="ChEBI" id="CHEBI:456216"/>
        <dbReference type="EC" id="2.7.11.1"/>
    </reaction>
</comment>
<evidence type="ECO:0000256" key="14">
    <source>
        <dbReference type="ARBA" id="ARBA00022737"/>
    </source>
</evidence>
<dbReference type="Gramene" id="OPUNC02G21960.1">
    <property type="protein sequence ID" value="OPUNC02G21960.1"/>
    <property type="gene ID" value="OPUNC02G21960"/>
</dbReference>
<dbReference type="Gene3D" id="3.30.200.20">
    <property type="entry name" value="Phosphorylase Kinase, domain 1"/>
    <property type="match status" value="1"/>
</dbReference>
<dbReference type="InterPro" id="IPR051809">
    <property type="entry name" value="Plant_receptor-like_S/T_kinase"/>
</dbReference>
<dbReference type="GO" id="GO:0004674">
    <property type="term" value="F:protein serine/threonine kinase activity"/>
    <property type="evidence" value="ECO:0007669"/>
    <property type="project" value="UniProtKB-KW"/>
</dbReference>
<comment type="function">
    <text evidence="26">The processed protein kinase Xa21 chain released by protein cleavage after X.oryzae pv. oryzae protein Ax21 detection translocates into the nucleus where it can bind and regulate WRKY62, a transcription factor. Confers resistance to the bacterial pathogen X.oryzae pv. oryzae (Xoo).</text>
</comment>
<keyword evidence="8" id="KW-0723">Serine/threonine-protein kinase</keyword>
<evidence type="ECO:0000256" key="3">
    <source>
        <dbReference type="ARBA" id="ARBA00004162"/>
    </source>
</evidence>
<dbReference type="SUPFAM" id="SSF56112">
    <property type="entry name" value="Protein kinase-like (PK-like)"/>
    <property type="match status" value="1"/>
</dbReference>
<name>A0A0E0K2E6_ORYPU</name>
<evidence type="ECO:0000256" key="16">
    <source>
        <dbReference type="ARBA" id="ARBA00022777"/>
    </source>
</evidence>
<evidence type="ECO:0000313" key="33">
    <source>
        <dbReference type="Proteomes" id="UP000026962"/>
    </source>
</evidence>
<protein>
    <recommendedName>
        <fullName evidence="27">Receptor kinase-like protein Xa21</fullName>
        <ecNumber evidence="6">2.7.11.1</ecNumber>
    </recommendedName>
</protein>
<dbReference type="InterPro" id="IPR008271">
    <property type="entry name" value="Ser/Thr_kinase_AS"/>
</dbReference>
<dbReference type="InterPro" id="IPR001611">
    <property type="entry name" value="Leu-rich_rpt"/>
</dbReference>
<dbReference type="SMART" id="SM00220">
    <property type="entry name" value="S_TKc"/>
    <property type="match status" value="1"/>
</dbReference>
<dbReference type="PROSITE" id="PS51450">
    <property type="entry name" value="LRR"/>
    <property type="match status" value="1"/>
</dbReference>
<evidence type="ECO:0000256" key="7">
    <source>
        <dbReference type="ARBA" id="ARBA00022475"/>
    </source>
</evidence>
<keyword evidence="21" id="KW-0675">Receptor</keyword>
<evidence type="ECO:0000256" key="30">
    <source>
        <dbReference type="SAM" id="SignalP"/>
    </source>
</evidence>
<evidence type="ECO:0000256" key="24">
    <source>
        <dbReference type="ARBA" id="ARBA00048679"/>
    </source>
</evidence>
<dbReference type="OMA" id="PDALGMC"/>
<dbReference type="STRING" id="4537.A0A0E0K2E6"/>
<keyword evidence="19 29" id="KW-1133">Transmembrane helix</keyword>
<keyword evidence="7" id="KW-1003">Cell membrane</keyword>
<dbReference type="Pfam" id="PF08263">
    <property type="entry name" value="LRRNT_2"/>
    <property type="match status" value="1"/>
</dbReference>
<evidence type="ECO:0000256" key="22">
    <source>
        <dbReference type="ARBA" id="ARBA00023180"/>
    </source>
</evidence>
<reference evidence="32" key="2">
    <citation type="submission" date="2018-05" db="EMBL/GenBank/DDBJ databases">
        <title>OpunRS2 (Oryza punctata Reference Sequence Version 2).</title>
        <authorList>
            <person name="Zhang J."/>
            <person name="Kudrna D."/>
            <person name="Lee S."/>
            <person name="Talag J."/>
            <person name="Welchert J."/>
            <person name="Wing R.A."/>
        </authorList>
    </citation>
    <scope>NUCLEOTIDE SEQUENCE [LARGE SCALE GENOMIC DNA]</scope>
</reference>
<evidence type="ECO:0000256" key="4">
    <source>
        <dbReference type="ARBA" id="ARBA00004389"/>
    </source>
</evidence>
<keyword evidence="11" id="KW-0808">Transferase</keyword>
<keyword evidence="12 29" id="KW-0812">Transmembrane</keyword>
<feature type="binding site" evidence="28">
    <location>
        <position position="703"/>
    </location>
    <ligand>
        <name>ATP</name>
        <dbReference type="ChEBI" id="CHEBI:30616"/>
    </ligand>
</feature>
<dbReference type="AlphaFoldDB" id="A0A0E0K2E6"/>
<keyword evidence="9" id="KW-0597">Phosphoprotein</keyword>
<dbReference type="GO" id="GO:0005886">
    <property type="term" value="C:plasma membrane"/>
    <property type="evidence" value="ECO:0007669"/>
    <property type="project" value="UniProtKB-SubCell"/>
</dbReference>
<evidence type="ECO:0000256" key="26">
    <source>
        <dbReference type="ARBA" id="ARBA00056628"/>
    </source>
</evidence>
<feature type="chain" id="PRO_5002364577" description="Receptor kinase-like protein Xa21" evidence="30">
    <location>
        <begin position="17"/>
        <end position="961"/>
    </location>
</feature>
<accession>A0A0E0K2E6</accession>
<evidence type="ECO:0000256" key="21">
    <source>
        <dbReference type="ARBA" id="ARBA00023170"/>
    </source>
</evidence>
<keyword evidence="20 29" id="KW-0472">Membrane</keyword>
<dbReference type="FunFam" id="3.30.200.20:FF:000432">
    <property type="entry name" value="LRR receptor-like serine/threonine-protein kinase EFR"/>
    <property type="match status" value="1"/>
</dbReference>
<evidence type="ECO:0000259" key="31">
    <source>
        <dbReference type="PROSITE" id="PS50011"/>
    </source>
</evidence>
<dbReference type="Gene3D" id="1.10.510.10">
    <property type="entry name" value="Transferase(Phosphotransferase) domain 1"/>
    <property type="match status" value="1"/>
</dbReference>
<dbReference type="Proteomes" id="UP000026962">
    <property type="component" value="Chromosome 2"/>
</dbReference>
<dbReference type="FunFam" id="3.80.10.10:FF:000275">
    <property type="entry name" value="Leucine-rich repeat receptor-like protein kinase"/>
    <property type="match status" value="1"/>
</dbReference>
<dbReference type="PANTHER" id="PTHR27008:SF468">
    <property type="entry name" value="OS02G0615500 PROTEIN"/>
    <property type="match status" value="1"/>
</dbReference>
<dbReference type="Pfam" id="PF00560">
    <property type="entry name" value="LRR_1"/>
    <property type="match status" value="4"/>
</dbReference>
<evidence type="ECO:0000256" key="28">
    <source>
        <dbReference type="PROSITE-ProRule" id="PRU10141"/>
    </source>
</evidence>
<keyword evidence="15 28" id="KW-0547">Nucleotide-binding</keyword>
<dbReference type="InterPro" id="IPR003591">
    <property type="entry name" value="Leu-rich_rpt_typical-subtyp"/>
</dbReference>
<evidence type="ECO:0000256" key="6">
    <source>
        <dbReference type="ARBA" id="ARBA00012513"/>
    </source>
</evidence>
<keyword evidence="14" id="KW-0677">Repeat</keyword>
<evidence type="ECO:0000256" key="1">
    <source>
        <dbReference type="ARBA" id="ARBA00001936"/>
    </source>
</evidence>
<evidence type="ECO:0000256" key="9">
    <source>
        <dbReference type="ARBA" id="ARBA00022553"/>
    </source>
</evidence>
<evidence type="ECO:0000256" key="10">
    <source>
        <dbReference type="ARBA" id="ARBA00022614"/>
    </source>
</evidence>
<evidence type="ECO:0000256" key="5">
    <source>
        <dbReference type="ARBA" id="ARBA00008684"/>
    </source>
</evidence>
<comment type="similarity">
    <text evidence="5">Belongs to the protein kinase superfamily. Ser/Thr protein kinase family.</text>
</comment>
<dbReference type="PROSITE" id="PS50011">
    <property type="entry name" value="PROTEIN_KINASE_DOM"/>
    <property type="match status" value="1"/>
</dbReference>
<evidence type="ECO:0000256" key="20">
    <source>
        <dbReference type="ARBA" id="ARBA00023136"/>
    </source>
</evidence>
<keyword evidence="10" id="KW-0433">Leucine-rich repeat</keyword>
<dbReference type="Gene3D" id="3.80.10.10">
    <property type="entry name" value="Ribonuclease Inhibitor"/>
    <property type="match status" value="3"/>
</dbReference>
<comment type="cofactor">
    <cofactor evidence="1">
        <name>Mn(2+)</name>
        <dbReference type="ChEBI" id="CHEBI:29035"/>
    </cofactor>
</comment>
<dbReference type="HOGENOM" id="CLU_000288_22_0_1"/>
<keyword evidence="17" id="KW-0256">Endoplasmic reticulum</keyword>
<dbReference type="eggNOG" id="ENOG502QPYS">
    <property type="taxonomic scope" value="Eukaryota"/>
</dbReference>
<dbReference type="PROSITE" id="PS00108">
    <property type="entry name" value="PROTEIN_KINASE_ST"/>
    <property type="match status" value="1"/>
</dbReference>
<keyword evidence="33" id="KW-1185">Reference proteome</keyword>
<evidence type="ECO:0000256" key="15">
    <source>
        <dbReference type="ARBA" id="ARBA00022741"/>
    </source>
</evidence>
<feature type="signal peptide" evidence="30">
    <location>
        <begin position="1"/>
        <end position="16"/>
    </location>
</feature>
<evidence type="ECO:0000256" key="18">
    <source>
        <dbReference type="ARBA" id="ARBA00022840"/>
    </source>
</evidence>
<proteinExistence type="inferred from homology"/>
<evidence type="ECO:0000256" key="25">
    <source>
        <dbReference type="ARBA" id="ARBA00054320"/>
    </source>
</evidence>
<dbReference type="InterPro" id="IPR000719">
    <property type="entry name" value="Prot_kinase_dom"/>
</dbReference>
<dbReference type="FunFam" id="3.80.10.10:FF:000095">
    <property type="entry name" value="LRR receptor-like serine/threonine-protein kinase GSO1"/>
    <property type="match status" value="1"/>
</dbReference>
<dbReference type="GO" id="GO:0005524">
    <property type="term" value="F:ATP binding"/>
    <property type="evidence" value="ECO:0007669"/>
    <property type="project" value="UniProtKB-UniRule"/>
</dbReference>
<comment type="subcellular location">
    <subcellularLocation>
        <location evidence="3">Cell membrane</location>
        <topology evidence="3">Single-pass membrane protein</topology>
    </subcellularLocation>
    <subcellularLocation>
        <location evidence="4">Endoplasmic reticulum membrane</location>
        <topology evidence="4">Single-pass membrane protein</topology>
    </subcellularLocation>
</comment>
<dbReference type="InterPro" id="IPR011009">
    <property type="entry name" value="Kinase-like_dom_sf"/>
</dbReference>
<dbReference type="EC" id="2.7.11.1" evidence="6"/>
<dbReference type="PANTHER" id="PTHR27008">
    <property type="entry name" value="OS04G0122200 PROTEIN"/>
    <property type="match status" value="1"/>
</dbReference>
<dbReference type="PROSITE" id="PS00107">
    <property type="entry name" value="PROTEIN_KINASE_ATP"/>
    <property type="match status" value="1"/>
</dbReference>
<keyword evidence="22" id="KW-0325">Glycoprotein</keyword>
<organism evidence="32">
    <name type="scientific">Oryza punctata</name>
    <name type="common">Red rice</name>
    <dbReference type="NCBI Taxonomy" id="4537"/>
    <lineage>
        <taxon>Eukaryota</taxon>
        <taxon>Viridiplantae</taxon>
        <taxon>Streptophyta</taxon>
        <taxon>Embryophyta</taxon>
        <taxon>Tracheophyta</taxon>
        <taxon>Spermatophyta</taxon>
        <taxon>Magnoliopsida</taxon>
        <taxon>Liliopsida</taxon>
        <taxon>Poales</taxon>
        <taxon>Poaceae</taxon>
        <taxon>BOP clade</taxon>
        <taxon>Oryzoideae</taxon>
        <taxon>Oryzeae</taxon>
        <taxon>Oryzinae</taxon>
        <taxon>Oryza</taxon>
    </lineage>
</organism>
<reference evidence="32" key="1">
    <citation type="submission" date="2015-04" db="UniProtKB">
        <authorList>
            <consortium name="EnsemblPlants"/>
        </authorList>
    </citation>
    <scope>IDENTIFICATION</scope>
</reference>
<comment type="catalytic activity">
    <reaction evidence="24">
        <text>L-seryl-[protein] + ATP = O-phospho-L-seryl-[protein] + ADP + H(+)</text>
        <dbReference type="Rhea" id="RHEA:17989"/>
        <dbReference type="Rhea" id="RHEA-COMP:9863"/>
        <dbReference type="Rhea" id="RHEA-COMP:11604"/>
        <dbReference type="ChEBI" id="CHEBI:15378"/>
        <dbReference type="ChEBI" id="CHEBI:29999"/>
        <dbReference type="ChEBI" id="CHEBI:30616"/>
        <dbReference type="ChEBI" id="CHEBI:83421"/>
        <dbReference type="ChEBI" id="CHEBI:456216"/>
        <dbReference type="EC" id="2.7.11.1"/>
    </reaction>
</comment>
<keyword evidence="18 28" id="KW-0067">ATP-binding</keyword>
<evidence type="ECO:0000256" key="27">
    <source>
        <dbReference type="ARBA" id="ARBA00072040"/>
    </source>
</evidence>
<evidence type="ECO:0000256" key="11">
    <source>
        <dbReference type="ARBA" id="ARBA00022679"/>
    </source>
</evidence>
<dbReference type="PRINTS" id="PR00019">
    <property type="entry name" value="LEURICHRPT"/>
</dbReference>
<keyword evidence="16" id="KW-0418">Kinase</keyword>
<feature type="domain" description="Protein kinase" evidence="31">
    <location>
        <begin position="674"/>
        <end position="941"/>
    </location>
</feature>
<dbReference type="InterPro" id="IPR032675">
    <property type="entry name" value="LRR_dom_sf"/>
</dbReference>
<comment type="function">
    <text evidence="25">Receptor kinase that detects X.oryzae pv. oryzae protein Ax21 to promote innate immunity. Following X.oryzae pv. oryzae protein Ax21 detection, undergoes cleavage, releasing the processed protein kinase Xa21 chain.</text>
</comment>
<dbReference type="GO" id="GO:0005789">
    <property type="term" value="C:endoplasmic reticulum membrane"/>
    <property type="evidence" value="ECO:0007669"/>
    <property type="project" value="UniProtKB-SubCell"/>
</dbReference>
<evidence type="ECO:0000256" key="19">
    <source>
        <dbReference type="ARBA" id="ARBA00022989"/>
    </source>
</evidence>